<dbReference type="PANTHER" id="PTHR43280">
    <property type="entry name" value="ARAC-FAMILY TRANSCRIPTIONAL REGULATOR"/>
    <property type="match status" value="1"/>
</dbReference>
<feature type="transmembrane region" description="Helical" evidence="4">
    <location>
        <begin position="98"/>
        <end position="119"/>
    </location>
</feature>
<evidence type="ECO:0000256" key="4">
    <source>
        <dbReference type="SAM" id="Phobius"/>
    </source>
</evidence>
<feature type="transmembrane region" description="Helical" evidence="4">
    <location>
        <begin position="139"/>
        <end position="156"/>
    </location>
</feature>
<feature type="domain" description="HTH araC/xylS-type" evidence="5">
    <location>
        <begin position="260"/>
        <end position="368"/>
    </location>
</feature>
<keyword evidence="7" id="KW-1185">Reference proteome</keyword>
<proteinExistence type="predicted"/>
<evidence type="ECO:0000259" key="5">
    <source>
        <dbReference type="PROSITE" id="PS01124"/>
    </source>
</evidence>
<evidence type="ECO:0000256" key="1">
    <source>
        <dbReference type="ARBA" id="ARBA00023015"/>
    </source>
</evidence>
<dbReference type="InterPro" id="IPR018060">
    <property type="entry name" value="HTH_AraC"/>
</dbReference>
<dbReference type="PANTHER" id="PTHR43280:SF29">
    <property type="entry name" value="ARAC-FAMILY TRANSCRIPTIONAL REGULATOR"/>
    <property type="match status" value="1"/>
</dbReference>
<keyword evidence="2" id="KW-0238">DNA-binding</keyword>
<sequence length="375" mass="45169">MSISLYELFLVLVIGQCIFLIFAIQYIPKKHTGANRIIQYLLVIYSLFLFERALGHQFERAFLRQYGNIINTFYLFIGPFVYTYIRRLLFYKNGNYQLAYYHYLPALLYFLYCLFHVYFYNSIKDLSSYFNTLLFWNDVMFFVFISAYLFQSNRLLNYYKKNEEQELSFNQTIIKYIKVMLICLWVYMIFWLLGIVERFVVKLPVDIRMIWDISCLIFGIQIYIVGFYNLKHPEIFKIRFPSKNENIPKRKNKLDDAEISKIQNLVNTFLDEEKGYCRPELSLSILANEINTTTNKLSWVLNNVYKKTFYELVNEYRVQDFLQKINKNQHKEFTVVSIAFDVGFNSKSTFYKAFKEITNYTPTEYIKKVEDSQKQ</sequence>
<evidence type="ECO:0000313" key="6">
    <source>
        <dbReference type="EMBL" id="MDT7831803.1"/>
    </source>
</evidence>
<feature type="transmembrane region" description="Helical" evidence="4">
    <location>
        <begin position="176"/>
        <end position="196"/>
    </location>
</feature>
<dbReference type="Pfam" id="PF12833">
    <property type="entry name" value="HTH_18"/>
    <property type="match status" value="1"/>
</dbReference>
<feature type="transmembrane region" description="Helical" evidence="4">
    <location>
        <begin position="208"/>
        <end position="230"/>
    </location>
</feature>
<dbReference type="RefSeq" id="WP_349241059.1">
    <property type="nucleotide sequence ID" value="NZ_JAVTTO010000002.1"/>
</dbReference>
<accession>A0ABU3LF51</accession>
<dbReference type="PROSITE" id="PS01124">
    <property type="entry name" value="HTH_ARAC_FAMILY_2"/>
    <property type="match status" value="1"/>
</dbReference>
<protein>
    <submittedName>
        <fullName evidence="6">Helix-turn-helix domain-containing protein</fullName>
    </submittedName>
</protein>
<dbReference type="SUPFAM" id="SSF46689">
    <property type="entry name" value="Homeodomain-like"/>
    <property type="match status" value="1"/>
</dbReference>
<dbReference type="Proteomes" id="UP001257277">
    <property type="component" value="Unassembled WGS sequence"/>
</dbReference>
<evidence type="ECO:0000256" key="2">
    <source>
        <dbReference type="ARBA" id="ARBA00023125"/>
    </source>
</evidence>
<dbReference type="SMART" id="SM00342">
    <property type="entry name" value="HTH_ARAC"/>
    <property type="match status" value="1"/>
</dbReference>
<feature type="transmembrane region" description="Helical" evidence="4">
    <location>
        <begin position="66"/>
        <end position="86"/>
    </location>
</feature>
<keyword evidence="4" id="KW-1133">Transmembrane helix</keyword>
<keyword evidence="3" id="KW-0804">Transcription</keyword>
<comment type="caution">
    <text evidence="6">The sequence shown here is derived from an EMBL/GenBank/DDBJ whole genome shotgun (WGS) entry which is preliminary data.</text>
</comment>
<evidence type="ECO:0000256" key="3">
    <source>
        <dbReference type="ARBA" id="ARBA00023163"/>
    </source>
</evidence>
<keyword evidence="4" id="KW-0472">Membrane</keyword>
<feature type="transmembrane region" description="Helical" evidence="4">
    <location>
        <begin position="6"/>
        <end position="25"/>
    </location>
</feature>
<reference evidence="6 7" key="1">
    <citation type="submission" date="2023-09" db="EMBL/GenBank/DDBJ databases">
        <title>Novel taxa isolated from Blanes Bay.</title>
        <authorList>
            <person name="Rey-Velasco X."/>
            <person name="Lucena T."/>
        </authorList>
    </citation>
    <scope>NUCLEOTIDE SEQUENCE [LARGE SCALE GENOMIC DNA]</scope>
    <source>
        <strain evidence="6 7">S356</strain>
    </source>
</reference>
<name>A0ABU3LF51_9FLAO</name>
<dbReference type="EMBL" id="JAVTTO010000002">
    <property type="protein sequence ID" value="MDT7831803.1"/>
    <property type="molecule type" value="Genomic_DNA"/>
</dbReference>
<organism evidence="6 7">
    <name type="scientific">Asprobacillus argus</name>
    <dbReference type="NCBI Taxonomy" id="3076534"/>
    <lineage>
        <taxon>Bacteria</taxon>
        <taxon>Pseudomonadati</taxon>
        <taxon>Bacteroidota</taxon>
        <taxon>Flavobacteriia</taxon>
        <taxon>Flavobacteriales</taxon>
        <taxon>Flavobacteriaceae</taxon>
        <taxon>Asprobacillus</taxon>
    </lineage>
</organism>
<keyword evidence="1" id="KW-0805">Transcription regulation</keyword>
<dbReference type="InterPro" id="IPR009057">
    <property type="entry name" value="Homeodomain-like_sf"/>
</dbReference>
<evidence type="ECO:0000313" key="7">
    <source>
        <dbReference type="Proteomes" id="UP001257277"/>
    </source>
</evidence>
<keyword evidence="4" id="KW-0812">Transmembrane</keyword>
<gene>
    <name evidence="6" type="ORF">RQM59_05390</name>
</gene>
<feature type="transmembrane region" description="Helical" evidence="4">
    <location>
        <begin position="37"/>
        <end position="54"/>
    </location>
</feature>
<dbReference type="Gene3D" id="1.10.10.60">
    <property type="entry name" value="Homeodomain-like"/>
    <property type="match status" value="1"/>
</dbReference>